<evidence type="ECO:0000313" key="2">
    <source>
        <dbReference type="Proteomes" id="UP000241764"/>
    </source>
</evidence>
<proteinExistence type="predicted"/>
<reference evidence="2" key="1">
    <citation type="submission" date="2017-11" db="EMBL/GenBank/DDBJ databases">
        <authorList>
            <person name="Kuznetsova I."/>
            <person name="Sazanova A."/>
            <person name="Chirak E."/>
            <person name="Safronova V."/>
            <person name="Willems A."/>
        </authorList>
    </citation>
    <scope>NUCLEOTIDE SEQUENCE [LARGE SCALE GENOMIC DNA]</scope>
    <source>
        <strain evidence="2">CCBAU 03422</strain>
    </source>
</reference>
<evidence type="ECO:0000313" key="1">
    <source>
        <dbReference type="EMBL" id="PSH57444.1"/>
    </source>
</evidence>
<accession>A0A2P7ATB4</accession>
<dbReference type="AlphaFoldDB" id="A0A2P7ATB4"/>
<dbReference type="EMBL" id="PGGM01000019">
    <property type="protein sequence ID" value="PSH57444.1"/>
    <property type="molecule type" value="Genomic_DNA"/>
</dbReference>
<protein>
    <submittedName>
        <fullName evidence="1">Uncharacterized protein</fullName>
    </submittedName>
</protein>
<dbReference type="Proteomes" id="UP000241764">
    <property type="component" value="Unassembled WGS sequence"/>
</dbReference>
<gene>
    <name evidence="1" type="ORF">CU103_28195</name>
</gene>
<keyword evidence="2" id="KW-1185">Reference proteome</keyword>
<name>A0A2P7ATB4_9HYPH</name>
<sequence length="61" mass="7015">MPVLRFCRQYRGIAEKAPDLVETAKEFSADKPWRETGLLMVWAKVSLCRIFNMQLLSQGNA</sequence>
<organism evidence="1 2">
    <name type="scientific">Phyllobacterium sophorae</name>
    <dbReference type="NCBI Taxonomy" id="1520277"/>
    <lineage>
        <taxon>Bacteria</taxon>
        <taxon>Pseudomonadati</taxon>
        <taxon>Pseudomonadota</taxon>
        <taxon>Alphaproteobacteria</taxon>
        <taxon>Hyphomicrobiales</taxon>
        <taxon>Phyllobacteriaceae</taxon>
        <taxon>Phyllobacterium</taxon>
    </lineage>
</organism>
<comment type="caution">
    <text evidence="1">The sequence shown here is derived from an EMBL/GenBank/DDBJ whole genome shotgun (WGS) entry which is preliminary data.</text>
</comment>